<dbReference type="EMBL" id="NFZT01000001">
    <property type="protein sequence ID" value="OWV32858.1"/>
    <property type="molecule type" value="Genomic_DNA"/>
</dbReference>
<dbReference type="Proteomes" id="UP000198462">
    <property type="component" value="Unassembled WGS sequence"/>
</dbReference>
<protein>
    <submittedName>
        <fullName evidence="1">Uncharacterized protein</fullName>
    </submittedName>
</protein>
<keyword evidence="2" id="KW-1185">Reference proteome</keyword>
<sequence length="383" mass="41481">MGAALTIVLAVFAFRNAAGNILAHNNPAEGILFSPDDPEALAKRAQDLAVPMLENPALKEDVEQLARRALVSDAAEYRAYRTLAWVAQREDRDEDADLLMRQTLAISKRDLGARLYTVRQSGEAGEIRQFVEELRLALRTSGTSRAMLLPLLAESLSDPASAELVADLLAKDPEWASTFWRVLPQVPEAWPGVASLLGAAEQRDVTVFQGPVLTLINRLVAEERIPLAVEIGTALQQVKREDPDAPIAPFEWAYQTDGTKAVFPGSNGEFTIDAVPGTGGPVARRLVMIPDGAARVAASYSLERATTSSAPLPYLSLTCMEPMRQIGDLEPADSDDRELRAQAEFDLGGECEYALARILVPSIEPGETLVARVSGLDVQPVMD</sequence>
<comment type="caution">
    <text evidence="1">The sequence shown here is derived from an EMBL/GenBank/DDBJ whole genome shotgun (WGS) entry which is preliminary data.</text>
</comment>
<name>A0A219B516_9SPHN</name>
<organism evidence="1 2">
    <name type="scientific">Pacificimonas flava</name>
    <dbReference type="NCBI Taxonomy" id="1234595"/>
    <lineage>
        <taxon>Bacteria</taxon>
        <taxon>Pseudomonadati</taxon>
        <taxon>Pseudomonadota</taxon>
        <taxon>Alphaproteobacteria</taxon>
        <taxon>Sphingomonadales</taxon>
        <taxon>Sphingosinicellaceae</taxon>
        <taxon>Pacificimonas</taxon>
    </lineage>
</organism>
<dbReference type="AlphaFoldDB" id="A0A219B516"/>
<gene>
    <name evidence="1" type="ORF">B5C34_04925</name>
</gene>
<proteinExistence type="predicted"/>
<reference evidence="2" key="1">
    <citation type="submission" date="2017-05" db="EMBL/GenBank/DDBJ databases">
        <authorList>
            <person name="Lin X."/>
        </authorList>
    </citation>
    <scope>NUCLEOTIDE SEQUENCE [LARGE SCALE GENOMIC DNA]</scope>
    <source>
        <strain evidence="2">JLT2012</strain>
    </source>
</reference>
<evidence type="ECO:0000313" key="2">
    <source>
        <dbReference type="Proteomes" id="UP000198462"/>
    </source>
</evidence>
<evidence type="ECO:0000313" key="1">
    <source>
        <dbReference type="EMBL" id="OWV32858.1"/>
    </source>
</evidence>
<accession>A0A219B516</accession>